<accession>A0A2K9DI66</accession>
<gene>
    <name evidence="2" type="ORF">CXR34_00275</name>
</gene>
<keyword evidence="1" id="KW-0732">Signal</keyword>
<evidence type="ECO:0000313" key="3">
    <source>
        <dbReference type="Proteomes" id="UP000233276"/>
    </source>
</evidence>
<evidence type="ECO:0008006" key="4">
    <source>
        <dbReference type="Google" id="ProtNLM"/>
    </source>
</evidence>
<dbReference type="AlphaFoldDB" id="A0A2K9DI66"/>
<feature type="signal peptide" evidence="1">
    <location>
        <begin position="1"/>
        <end position="24"/>
    </location>
</feature>
<reference evidence="2 3" key="1">
    <citation type="submission" date="2017-12" db="EMBL/GenBank/DDBJ databases">
        <title>Isolation and characterization of estrogens degradatiion strain Microbacterium hominis SJTG1.</title>
        <authorList>
            <person name="Xiong W."/>
            <person name="Yin C."/>
            <person name="Zheng D."/>
            <person name="Liang R."/>
        </authorList>
    </citation>
    <scope>NUCLEOTIDE SEQUENCE [LARGE SCALE GENOMIC DNA]</scope>
    <source>
        <strain evidence="2 3">SJTG1</strain>
    </source>
</reference>
<dbReference type="InterPro" id="IPR015943">
    <property type="entry name" value="WD40/YVTN_repeat-like_dom_sf"/>
</dbReference>
<evidence type="ECO:0000313" key="2">
    <source>
        <dbReference type="EMBL" id="AUG28048.1"/>
    </source>
</evidence>
<dbReference type="NCBIfam" id="NF045728">
    <property type="entry name" value="glycosyl_F510_1955"/>
    <property type="match status" value="1"/>
</dbReference>
<dbReference type="SUPFAM" id="SSF110296">
    <property type="entry name" value="Oligoxyloglucan reducing end-specific cellobiohydrolase"/>
    <property type="match status" value="1"/>
</dbReference>
<feature type="chain" id="PRO_5039121047" description="Exo-alpha-sialidase" evidence="1">
    <location>
        <begin position="25"/>
        <end position="279"/>
    </location>
</feature>
<dbReference type="KEGG" id="mhos:CXR34_00275"/>
<dbReference type="Gene3D" id="2.130.10.10">
    <property type="entry name" value="YVTN repeat-like/Quinoprotein amine dehydrogenase"/>
    <property type="match status" value="1"/>
</dbReference>
<proteinExistence type="predicted"/>
<protein>
    <recommendedName>
        <fullName evidence="4">Exo-alpha-sialidase</fullName>
    </recommendedName>
</protein>
<dbReference type="Proteomes" id="UP000233276">
    <property type="component" value="Chromosome"/>
</dbReference>
<name>A0A2K9DI66_9MICO</name>
<dbReference type="InterPro" id="IPR054817">
    <property type="entry name" value="Glycosyl_F510_1955-like"/>
</dbReference>
<dbReference type="EMBL" id="CP025299">
    <property type="protein sequence ID" value="AUG28048.1"/>
    <property type="molecule type" value="Genomic_DNA"/>
</dbReference>
<evidence type="ECO:0000256" key="1">
    <source>
        <dbReference type="SAM" id="SignalP"/>
    </source>
</evidence>
<dbReference type="PROSITE" id="PS51257">
    <property type="entry name" value="PROKAR_LIPOPROTEIN"/>
    <property type="match status" value="1"/>
</dbReference>
<sequence length="279" mass="27982">MHVHTKTLAAGAAASALLMLAGCADTPTSPPAGDGRTGVPSHVHAVVVAPDTDQLLLGTHEGIYEVTDTGEWGGRVSTDSFDAMGLTATSQTLIASGHPGPGSPAEWGAPNLGVMRSTDAGVSWESVVFGGEKDFHALAAGADDTVYAIATDVSDVIRSDDAGLTWEPTGADLVAASLAVDGRGRVIAATEEGVQISTDGGASFAAWPEAPLLYTLGAAADRTQVVGVGTDGQIWVTGAGAASWEPAGRVDGRVQAVGMDAAGRIVIVDETSGITILPG</sequence>
<organism evidence="2 3">
    <name type="scientific">Microbacterium hominis</name>
    <dbReference type="NCBI Taxonomy" id="162426"/>
    <lineage>
        <taxon>Bacteria</taxon>
        <taxon>Bacillati</taxon>
        <taxon>Actinomycetota</taxon>
        <taxon>Actinomycetes</taxon>
        <taxon>Micrococcales</taxon>
        <taxon>Microbacteriaceae</taxon>
        <taxon>Microbacterium</taxon>
    </lineage>
</organism>